<evidence type="ECO:0000259" key="1">
    <source>
        <dbReference type="Pfam" id="PF13439"/>
    </source>
</evidence>
<evidence type="ECO:0000313" key="2">
    <source>
        <dbReference type="EMBL" id="RYU80453.1"/>
    </source>
</evidence>
<dbReference type="SUPFAM" id="SSF53756">
    <property type="entry name" value="UDP-Glycosyltransferase/glycogen phosphorylase"/>
    <property type="match status" value="1"/>
</dbReference>
<keyword evidence="2" id="KW-0808">Transferase</keyword>
<gene>
    <name evidence="2" type="ORF">EWM57_08130</name>
</gene>
<organism evidence="2 3">
    <name type="scientific">Hymenobacter persicinus</name>
    <dbReference type="NCBI Taxonomy" id="2025506"/>
    <lineage>
        <taxon>Bacteria</taxon>
        <taxon>Pseudomonadati</taxon>
        <taxon>Bacteroidota</taxon>
        <taxon>Cytophagia</taxon>
        <taxon>Cytophagales</taxon>
        <taxon>Hymenobacteraceae</taxon>
        <taxon>Hymenobacter</taxon>
    </lineage>
</organism>
<dbReference type="AlphaFoldDB" id="A0A4Q5LC89"/>
<dbReference type="InterPro" id="IPR028098">
    <property type="entry name" value="Glyco_trans_4-like_N"/>
</dbReference>
<feature type="domain" description="Glycosyltransferase subfamily 4-like N-terminal" evidence="1">
    <location>
        <begin position="30"/>
        <end position="186"/>
    </location>
</feature>
<dbReference type="GO" id="GO:0016757">
    <property type="term" value="F:glycosyltransferase activity"/>
    <property type="evidence" value="ECO:0007669"/>
    <property type="project" value="UniProtKB-ARBA"/>
</dbReference>
<dbReference type="Pfam" id="PF13439">
    <property type="entry name" value="Glyco_transf_4"/>
    <property type="match status" value="1"/>
</dbReference>
<accession>A0A4Q5LC89</accession>
<dbReference type="EMBL" id="SEWE01000013">
    <property type="protein sequence ID" value="RYU80453.1"/>
    <property type="molecule type" value="Genomic_DNA"/>
</dbReference>
<dbReference type="RefSeq" id="WP_129920643.1">
    <property type="nucleotide sequence ID" value="NZ_SEWE01000013.1"/>
</dbReference>
<sequence>MPHLQAPTVVLLASVLKPTDDTRMHEKFGRTLAQRPGWQVHVAGRAAPPSAEAPPNLHAHPLLNGSRLSLARLGAQARYWRLLGRLQPDLVVVHAPELLPLTVLWQWLRPARRRFIYDVRENYALNVTTQQVYGGLTRRGLATALRWVEARAAGRASGLVLAEQSYATELPFLARLPAGRVVVLENKYQPASGEVLPTSAQPLPGPTEPLRLLYSGTISELNGVFEALDFTVRLRQYWPQAHLTIIGYCQQPDQLRRLEQALAAAGGAATLVGGAAPVPHQRILAEIRRSHLGLLPYRPHPSTWRCLPTKLYEYLAHALPVLIPPNALWQQLVAPAGAGLVVRFDAPADLAGLTEQLSRGRFYAQGPPAEALWAAESRKLWAFLDSIG</sequence>
<evidence type="ECO:0000313" key="3">
    <source>
        <dbReference type="Proteomes" id="UP000294155"/>
    </source>
</evidence>
<dbReference type="OrthoDB" id="925984at2"/>
<comment type="caution">
    <text evidence="2">The sequence shown here is derived from an EMBL/GenBank/DDBJ whole genome shotgun (WGS) entry which is preliminary data.</text>
</comment>
<name>A0A4Q5LC89_9BACT</name>
<dbReference type="Pfam" id="PF13692">
    <property type="entry name" value="Glyco_trans_1_4"/>
    <property type="match status" value="1"/>
</dbReference>
<dbReference type="Proteomes" id="UP000294155">
    <property type="component" value="Unassembled WGS sequence"/>
</dbReference>
<keyword evidence="3" id="KW-1185">Reference proteome</keyword>
<protein>
    <submittedName>
        <fullName evidence="2">Glycosyltransferase</fullName>
    </submittedName>
</protein>
<dbReference type="Gene3D" id="3.40.50.2000">
    <property type="entry name" value="Glycogen Phosphorylase B"/>
    <property type="match status" value="2"/>
</dbReference>
<proteinExistence type="predicted"/>
<reference evidence="2 3" key="1">
    <citation type="submission" date="2019-02" db="EMBL/GenBank/DDBJ databases">
        <title>Bacterial novel species isolated from soil.</title>
        <authorList>
            <person name="Jung H.-Y."/>
        </authorList>
    </citation>
    <scope>NUCLEOTIDE SEQUENCE [LARGE SCALE GENOMIC DNA]</scope>
    <source>
        <strain evidence="2 3">1-3-3-3</strain>
    </source>
</reference>